<dbReference type="GO" id="GO:0005737">
    <property type="term" value="C:cytoplasm"/>
    <property type="evidence" value="ECO:0007669"/>
    <property type="project" value="TreeGrafter"/>
</dbReference>
<dbReference type="InterPro" id="IPR009006">
    <property type="entry name" value="Ala_racemase/Decarboxylase_C"/>
</dbReference>
<reference evidence="10" key="1">
    <citation type="submission" date="2016-10" db="EMBL/GenBank/DDBJ databases">
        <title>Sequence of Gallionella enrichment culture.</title>
        <authorList>
            <person name="Poehlein A."/>
            <person name="Muehling M."/>
            <person name="Daniel R."/>
        </authorList>
    </citation>
    <scope>NUCLEOTIDE SEQUENCE</scope>
</reference>
<evidence type="ECO:0000259" key="8">
    <source>
        <dbReference type="Pfam" id="PF00278"/>
    </source>
</evidence>
<dbReference type="InterPro" id="IPR022644">
    <property type="entry name" value="De-COase2_N"/>
</dbReference>
<comment type="similarity">
    <text evidence="2">Belongs to the Orn/Lys/Arg decarboxylase class-II family.</text>
</comment>
<dbReference type="FunFam" id="3.20.20.10:FF:000008">
    <property type="entry name" value="Ornithine decarboxylase"/>
    <property type="match status" value="1"/>
</dbReference>
<dbReference type="EMBL" id="MLJW01000045">
    <property type="protein sequence ID" value="OIR06139.1"/>
    <property type="molecule type" value="Genomic_DNA"/>
</dbReference>
<dbReference type="PRINTS" id="PR01182">
    <property type="entry name" value="ORNDCRBXLASE"/>
</dbReference>
<dbReference type="PANTHER" id="PTHR11482">
    <property type="entry name" value="ARGININE/DIAMINOPIMELATE/ORNITHINE DECARBOXYLASE"/>
    <property type="match status" value="1"/>
</dbReference>
<feature type="domain" description="Orn/DAP/Arg decarboxylase 2 N-terminal" evidence="9">
    <location>
        <begin position="37"/>
        <end position="269"/>
    </location>
</feature>
<dbReference type="InterPro" id="IPR022653">
    <property type="entry name" value="De-COase2_pyr-phos_BS"/>
</dbReference>
<accession>A0A1J5SE00</accession>
<evidence type="ECO:0000256" key="5">
    <source>
        <dbReference type="ARBA" id="ARBA00034115"/>
    </source>
</evidence>
<proteinExistence type="inferred from homology"/>
<evidence type="ECO:0000256" key="1">
    <source>
        <dbReference type="ARBA" id="ARBA00001933"/>
    </source>
</evidence>
<dbReference type="InterPro" id="IPR029066">
    <property type="entry name" value="PLP-binding_barrel"/>
</dbReference>
<name>A0A1J5SE00_9ZZZZ</name>
<sequence length="410" mass="43680">MSKHHRHSAVATLPSVAEVVAAAHPGVPLHCLRPHTFRANARRFTSRFPGDVLYAVKCNPEPAVLRALWAGGIRHFDAASAGEVRLVRRLFPKAAIHFMHPVKSREAIREAFALGVRDFALDSADELDKILEETASPHDLGLMVRLAPPRGGAVYDLSGKFGAPLAEAAALLRLGRAAAPRVGLCFHVGSQCLEPAAYGRALALAGRIIAEAGVPIDVMDVGGGFPVSYPEEVPPPLDDYLSVIAEGVARLGLPAQCRLWSEPGRALVAPGQSVVVQVLARRDNAETDSARPSALYINDGVYGALSDAGTALGWRFPVRLIPADGRTPMAALRPFEFFGPTCDSADRMRGPFQLPADVTEGDWIEIGQLGAYGSALRTAFNGFDQAAWSEVRDPPLLATPGYLAKGSRAA</sequence>
<evidence type="ECO:0000256" key="7">
    <source>
        <dbReference type="ARBA" id="ARBA00049127"/>
    </source>
</evidence>
<dbReference type="CDD" id="cd00622">
    <property type="entry name" value="PLPDE_III_ODC"/>
    <property type="match status" value="1"/>
</dbReference>
<dbReference type="EC" id="4.1.1.17" evidence="6"/>
<dbReference type="GO" id="GO:0004586">
    <property type="term" value="F:ornithine decarboxylase activity"/>
    <property type="evidence" value="ECO:0007669"/>
    <property type="project" value="UniProtKB-EC"/>
</dbReference>
<evidence type="ECO:0000256" key="4">
    <source>
        <dbReference type="ARBA" id="ARBA00023239"/>
    </source>
</evidence>
<dbReference type="SUPFAM" id="SSF51419">
    <property type="entry name" value="PLP-binding barrel"/>
    <property type="match status" value="1"/>
</dbReference>
<dbReference type="GO" id="GO:0033387">
    <property type="term" value="P:putrescine biosynthetic process from arginine, via ornithine"/>
    <property type="evidence" value="ECO:0007669"/>
    <property type="project" value="TreeGrafter"/>
</dbReference>
<keyword evidence="4 10" id="KW-0456">Lyase</keyword>
<evidence type="ECO:0000256" key="6">
    <source>
        <dbReference type="ARBA" id="ARBA00034138"/>
    </source>
</evidence>
<dbReference type="PRINTS" id="PR01179">
    <property type="entry name" value="ODADCRBXLASE"/>
</dbReference>
<feature type="domain" description="Orn/DAP/Arg decarboxylase 2 C-terminal" evidence="8">
    <location>
        <begin position="274"/>
        <end position="370"/>
    </location>
</feature>
<evidence type="ECO:0000256" key="2">
    <source>
        <dbReference type="ARBA" id="ARBA00008872"/>
    </source>
</evidence>
<comment type="pathway">
    <text evidence="5">Amine and polyamine biosynthesis; putrescine biosynthesis via L-ornithine pathway; putrescine from L-ornithine: step 1/1.</text>
</comment>
<dbReference type="InterPro" id="IPR002433">
    <property type="entry name" value="Orn_de-COase"/>
</dbReference>
<evidence type="ECO:0000313" key="10">
    <source>
        <dbReference type="EMBL" id="OIR06139.1"/>
    </source>
</evidence>
<comment type="catalytic activity">
    <reaction evidence="7">
        <text>L-ornithine + H(+) = putrescine + CO2</text>
        <dbReference type="Rhea" id="RHEA:22964"/>
        <dbReference type="ChEBI" id="CHEBI:15378"/>
        <dbReference type="ChEBI" id="CHEBI:16526"/>
        <dbReference type="ChEBI" id="CHEBI:46911"/>
        <dbReference type="ChEBI" id="CHEBI:326268"/>
        <dbReference type="EC" id="4.1.1.17"/>
    </reaction>
</comment>
<dbReference type="InterPro" id="IPR000183">
    <property type="entry name" value="Orn/DAP/Arg_de-COase"/>
</dbReference>
<dbReference type="PANTHER" id="PTHR11482:SF6">
    <property type="entry name" value="ORNITHINE DECARBOXYLASE 1-RELATED"/>
    <property type="match status" value="1"/>
</dbReference>
<dbReference type="AlphaFoldDB" id="A0A1J5SE00"/>
<dbReference type="PROSITE" id="PS00878">
    <property type="entry name" value="ODR_DC_2_1"/>
    <property type="match status" value="1"/>
</dbReference>
<organism evidence="10">
    <name type="scientific">mine drainage metagenome</name>
    <dbReference type="NCBI Taxonomy" id="410659"/>
    <lineage>
        <taxon>unclassified sequences</taxon>
        <taxon>metagenomes</taxon>
        <taxon>ecological metagenomes</taxon>
    </lineage>
</organism>
<comment type="cofactor">
    <cofactor evidence="1">
        <name>pyridoxal 5'-phosphate</name>
        <dbReference type="ChEBI" id="CHEBI:597326"/>
    </cofactor>
</comment>
<comment type="caution">
    <text evidence="10">The sequence shown here is derived from an EMBL/GenBank/DDBJ whole genome shotgun (WGS) entry which is preliminary data.</text>
</comment>
<evidence type="ECO:0000259" key="9">
    <source>
        <dbReference type="Pfam" id="PF02784"/>
    </source>
</evidence>
<protein>
    <recommendedName>
        <fullName evidence="6">ornithine decarboxylase</fullName>
        <ecNumber evidence="6">4.1.1.17</ecNumber>
    </recommendedName>
</protein>
<dbReference type="Gene3D" id="3.20.20.10">
    <property type="entry name" value="Alanine racemase"/>
    <property type="match status" value="1"/>
</dbReference>
<keyword evidence="3" id="KW-0663">Pyridoxal phosphate</keyword>
<dbReference type="Pfam" id="PF02784">
    <property type="entry name" value="Orn_Arg_deC_N"/>
    <property type="match status" value="1"/>
</dbReference>
<evidence type="ECO:0000256" key="3">
    <source>
        <dbReference type="ARBA" id="ARBA00022898"/>
    </source>
</evidence>
<dbReference type="Gene3D" id="2.40.37.10">
    <property type="entry name" value="Lyase, Ornithine Decarboxylase, Chain A, domain 1"/>
    <property type="match status" value="1"/>
</dbReference>
<dbReference type="InterPro" id="IPR022643">
    <property type="entry name" value="De-COase2_C"/>
</dbReference>
<dbReference type="SUPFAM" id="SSF50621">
    <property type="entry name" value="Alanine racemase C-terminal domain-like"/>
    <property type="match status" value="1"/>
</dbReference>
<dbReference type="Pfam" id="PF00278">
    <property type="entry name" value="Orn_DAP_Arg_deC"/>
    <property type="match status" value="1"/>
</dbReference>
<gene>
    <name evidence="10" type="primary">ldc_1</name>
    <name evidence="10" type="ORF">GALL_116110</name>
</gene>